<protein>
    <submittedName>
        <fullName evidence="2">Uncharacterized protein</fullName>
    </submittedName>
</protein>
<organism evidence="2 3">
    <name type="scientific">Oedothorax gibbosus</name>
    <dbReference type="NCBI Taxonomy" id="931172"/>
    <lineage>
        <taxon>Eukaryota</taxon>
        <taxon>Metazoa</taxon>
        <taxon>Ecdysozoa</taxon>
        <taxon>Arthropoda</taxon>
        <taxon>Chelicerata</taxon>
        <taxon>Arachnida</taxon>
        <taxon>Araneae</taxon>
        <taxon>Araneomorphae</taxon>
        <taxon>Entelegynae</taxon>
        <taxon>Araneoidea</taxon>
        <taxon>Linyphiidae</taxon>
        <taxon>Erigoninae</taxon>
        <taxon>Oedothorax</taxon>
    </lineage>
</organism>
<dbReference type="AlphaFoldDB" id="A0AAV6VYI9"/>
<feature type="compositionally biased region" description="Low complexity" evidence="1">
    <location>
        <begin position="12"/>
        <end position="26"/>
    </location>
</feature>
<evidence type="ECO:0000256" key="1">
    <source>
        <dbReference type="SAM" id="MobiDB-lite"/>
    </source>
</evidence>
<accession>A0AAV6VYI9</accession>
<feature type="region of interest" description="Disordered" evidence="1">
    <location>
        <begin position="1"/>
        <end position="39"/>
    </location>
</feature>
<gene>
    <name evidence="2" type="ORF">JTE90_006358</name>
</gene>
<sequence length="86" mass="9462">MENNATLAAYRKASSQTQTTSKSAPPNSEGVQNDNEGISPAIQSIACDRSCNNIMAAFWRKSFSREPPPPLPFLQVSGWLFGQRPY</sequence>
<keyword evidence="3" id="KW-1185">Reference proteome</keyword>
<evidence type="ECO:0000313" key="2">
    <source>
        <dbReference type="EMBL" id="KAG8200776.1"/>
    </source>
</evidence>
<dbReference type="EMBL" id="JAFNEN010000013">
    <property type="protein sequence ID" value="KAG8200776.1"/>
    <property type="molecule type" value="Genomic_DNA"/>
</dbReference>
<dbReference type="Proteomes" id="UP000827092">
    <property type="component" value="Unassembled WGS sequence"/>
</dbReference>
<proteinExistence type="predicted"/>
<evidence type="ECO:0000313" key="3">
    <source>
        <dbReference type="Proteomes" id="UP000827092"/>
    </source>
</evidence>
<reference evidence="2 3" key="1">
    <citation type="journal article" date="2022" name="Nat. Ecol. Evol.">
        <title>A masculinizing supergene underlies an exaggerated male reproductive morph in a spider.</title>
        <authorList>
            <person name="Hendrickx F."/>
            <person name="De Corte Z."/>
            <person name="Sonet G."/>
            <person name="Van Belleghem S.M."/>
            <person name="Kostlbacher S."/>
            <person name="Vangestel C."/>
        </authorList>
    </citation>
    <scope>NUCLEOTIDE SEQUENCE [LARGE SCALE GENOMIC DNA]</scope>
    <source>
        <strain evidence="2">W744_W776</strain>
    </source>
</reference>
<comment type="caution">
    <text evidence="2">The sequence shown here is derived from an EMBL/GenBank/DDBJ whole genome shotgun (WGS) entry which is preliminary data.</text>
</comment>
<name>A0AAV6VYI9_9ARAC</name>